<dbReference type="Pfam" id="PF13191">
    <property type="entry name" value="AAA_16"/>
    <property type="match status" value="1"/>
</dbReference>
<dbReference type="PRINTS" id="PR00038">
    <property type="entry name" value="HTHLUXR"/>
</dbReference>
<dbReference type="EMBL" id="BAAAZP010000107">
    <property type="protein sequence ID" value="GAA3688030.1"/>
    <property type="molecule type" value="Genomic_DNA"/>
</dbReference>
<dbReference type="InterPro" id="IPR000792">
    <property type="entry name" value="Tscrpt_reg_LuxR_C"/>
</dbReference>
<organism evidence="4 5">
    <name type="scientific">Nonomuraea antimicrobica</name>
    <dbReference type="NCBI Taxonomy" id="561173"/>
    <lineage>
        <taxon>Bacteria</taxon>
        <taxon>Bacillati</taxon>
        <taxon>Actinomycetota</taxon>
        <taxon>Actinomycetes</taxon>
        <taxon>Streptosporangiales</taxon>
        <taxon>Streptosporangiaceae</taxon>
        <taxon>Nonomuraea</taxon>
    </lineage>
</organism>
<accession>A0ABP7CGW3</accession>
<dbReference type="InterPro" id="IPR041664">
    <property type="entry name" value="AAA_16"/>
</dbReference>
<dbReference type="Pfam" id="PF00196">
    <property type="entry name" value="GerE"/>
    <property type="match status" value="1"/>
</dbReference>
<keyword evidence="5" id="KW-1185">Reference proteome</keyword>
<evidence type="ECO:0000256" key="1">
    <source>
        <dbReference type="ARBA" id="ARBA00022741"/>
    </source>
</evidence>
<sequence>MLLKAMLTESEQGHGGFALITGPPGFDKSGLVHAFADRAARAGATHLSATCLRNEQNITLGVVHQISQSLSAVLGATPEALKPLRAAVLNAGPRGIRPEDLNWIGVTHGLWETIADRAKQSVVLITIDDIQYADSVSLDILLHFINRLRGTSIFMVFTVTEEPSGVPFGIQSDLMHHPQCRRIKLTPYSPDEIARMARARLGAEPGTELVDEIHRVSGGNALLVRALIEDRQDAGGATAPLVVGDDFAGSVRTLLNRVNGLSLRLLRVAAVLGPYATPPLLSEMLRIKPSTVESTLGWLTETGLMNAHEFRHRAAREAVLDSMDANTLRELNRRAARLLHIVGMQPGVIADHVLASGPPYEPWALDLVREAACQAIAADDYRLAVRYLRHAVELCGGDDDRAAVTLALTKALWRLNPSSMIAHSRALMQAARDGRLAADDVYWLLTRMLWLGHEDAAEELFGLLEGMECATGPGRADPEDGHAGMRRLSAEHWLAGTHPPLLHRLRGTYRPSALPEGGEQLPNGLHAMTVAALAATLREGETKADLMAAERFLQSVQPGDFDVELVEAALFSLVYSDRITEASSLAEALHRLAERHSSPTLTSVFAAFRAHIAERRGELPEAVEYGRLSLRTLPPRSLGVLAALPLAALIEAHTEMGEYQEAERYLSHPLPESVYRTRYGLHYLGARGRYRVAVGRAHAALDDFLKCGTLMDTWEVDTPLLVPWRLGAAGVSVILHNNARARKFLELHQALPHGHSPRIRGYALMVLAAAEEMGRRPQLLRKAIDMLQDSGHNMELAHALTRLSHSLAALGETDKARLVGRQADTVVRQVHAEPLRQSVESAIETGFGAALLQNGQNLLSPAEYRVASLAALGYTNREIAKRAHITVSTVEQHLTRIYRKLHVNGRNDLSRMFSAKEQESADYAPRGIPGSA</sequence>
<comment type="caution">
    <text evidence="4">The sequence shown here is derived from an EMBL/GenBank/DDBJ whole genome shotgun (WGS) entry which is preliminary data.</text>
</comment>
<dbReference type="Proteomes" id="UP001500902">
    <property type="component" value="Unassembled WGS sequence"/>
</dbReference>
<dbReference type="SUPFAM" id="SSF52540">
    <property type="entry name" value="P-loop containing nucleoside triphosphate hydrolases"/>
    <property type="match status" value="1"/>
</dbReference>
<dbReference type="Gene3D" id="3.40.50.300">
    <property type="entry name" value="P-loop containing nucleotide triphosphate hydrolases"/>
    <property type="match status" value="1"/>
</dbReference>
<name>A0ABP7CGW3_9ACTN</name>
<keyword evidence="2" id="KW-0067">ATP-binding</keyword>
<feature type="domain" description="HTH luxR-type" evidence="3">
    <location>
        <begin position="852"/>
        <end position="917"/>
    </location>
</feature>
<evidence type="ECO:0000256" key="2">
    <source>
        <dbReference type="ARBA" id="ARBA00022840"/>
    </source>
</evidence>
<dbReference type="InterPro" id="IPR036388">
    <property type="entry name" value="WH-like_DNA-bd_sf"/>
</dbReference>
<reference evidence="5" key="1">
    <citation type="journal article" date="2019" name="Int. J. Syst. Evol. Microbiol.">
        <title>The Global Catalogue of Microorganisms (GCM) 10K type strain sequencing project: providing services to taxonomists for standard genome sequencing and annotation.</title>
        <authorList>
            <consortium name="The Broad Institute Genomics Platform"/>
            <consortium name="The Broad Institute Genome Sequencing Center for Infectious Disease"/>
            <person name="Wu L."/>
            <person name="Ma J."/>
        </authorList>
    </citation>
    <scope>NUCLEOTIDE SEQUENCE [LARGE SCALE GENOMIC DNA]</scope>
    <source>
        <strain evidence="5">JCM 16904</strain>
    </source>
</reference>
<gene>
    <name evidence="4" type="ORF">GCM10022224_061640</name>
</gene>
<dbReference type="PROSITE" id="PS50043">
    <property type="entry name" value="HTH_LUXR_2"/>
    <property type="match status" value="1"/>
</dbReference>
<dbReference type="InterPro" id="IPR027417">
    <property type="entry name" value="P-loop_NTPase"/>
</dbReference>
<dbReference type="CDD" id="cd06170">
    <property type="entry name" value="LuxR_C_like"/>
    <property type="match status" value="1"/>
</dbReference>
<dbReference type="PANTHER" id="PTHR16305:SF28">
    <property type="entry name" value="GUANYLATE CYCLASE DOMAIN-CONTAINING PROTEIN"/>
    <property type="match status" value="1"/>
</dbReference>
<evidence type="ECO:0000313" key="4">
    <source>
        <dbReference type="EMBL" id="GAA3688030.1"/>
    </source>
</evidence>
<evidence type="ECO:0000313" key="5">
    <source>
        <dbReference type="Proteomes" id="UP001500902"/>
    </source>
</evidence>
<dbReference type="PANTHER" id="PTHR16305">
    <property type="entry name" value="TESTICULAR SOLUBLE ADENYLYL CYCLASE"/>
    <property type="match status" value="1"/>
</dbReference>
<dbReference type="Gene3D" id="1.10.10.10">
    <property type="entry name" value="Winged helix-like DNA-binding domain superfamily/Winged helix DNA-binding domain"/>
    <property type="match status" value="1"/>
</dbReference>
<dbReference type="InterPro" id="IPR016032">
    <property type="entry name" value="Sig_transdc_resp-reg_C-effctor"/>
</dbReference>
<dbReference type="SUPFAM" id="SSF46894">
    <property type="entry name" value="C-terminal effector domain of the bipartite response regulators"/>
    <property type="match status" value="1"/>
</dbReference>
<evidence type="ECO:0000259" key="3">
    <source>
        <dbReference type="PROSITE" id="PS50043"/>
    </source>
</evidence>
<proteinExistence type="predicted"/>
<dbReference type="SMART" id="SM00421">
    <property type="entry name" value="HTH_LUXR"/>
    <property type="match status" value="1"/>
</dbReference>
<protein>
    <submittedName>
        <fullName evidence="4">LuxR family transcriptional regulator</fullName>
    </submittedName>
</protein>
<keyword evidence="1" id="KW-0547">Nucleotide-binding</keyword>